<dbReference type="AlphaFoldDB" id="A0A915DN98"/>
<proteinExistence type="predicted"/>
<evidence type="ECO:0000313" key="3">
    <source>
        <dbReference type="Proteomes" id="UP000887574"/>
    </source>
</evidence>
<feature type="chain" id="PRO_5036697381" evidence="2">
    <location>
        <begin position="24"/>
        <end position="188"/>
    </location>
</feature>
<organism evidence="3 4">
    <name type="scientific">Ditylenchus dipsaci</name>
    <dbReference type="NCBI Taxonomy" id="166011"/>
    <lineage>
        <taxon>Eukaryota</taxon>
        <taxon>Metazoa</taxon>
        <taxon>Ecdysozoa</taxon>
        <taxon>Nematoda</taxon>
        <taxon>Chromadorea</taxon>
        <taxon>Rhabditida</taxon>
        <taxon>Tylenchina</taxon>
        <taxon>Tylenchomorpha</taxon>
        <taxon>Sphaerularioidea</taxon>
        <taxon>Anguinidae</taxon>
        <taxon>Anguininae</taxon>
        <taxon>Ditylenchus</taxon>
    </lineage>
</organism>
<evidence type="ECO:0000313" key="4">
    <source>
        <dbReference type="WBParaSite" id="jg21862"/>
    </source>
</evidence>
<dbReference type="WBParaSite" id="jg21862">
    <property type="protein sequence ID" value="jg21862"/>
    <property type="gene ID" value="jg21862"/>
</dbReference>
<keyword evidence="2" id="KW-0732">Signal</keyword>
<evidence type="ECO:0000256" key="1">
    <source>
        <dbReference type="SAM" id="MobiDB-lite"/>
    </source>
</evidence>
<protein>
    <submittedName>
        <fullName evidence="4">Uncharacterized protein</fullName>
    </submittedName>
</protein>
<sequence>MKISIEQTFVLLFIFLSIELVCPKTKVQLQEKDCTFTYIIMTKDSNGQGQVKESSCQDYIDFTKCLTRNNVWNDEKKKEYEDQNPLLIQHCGNKESENTNVVDNPKKPSEIDDADPSDDSDYGSEKSSDEDDTNSACLFQTLHCAKIKSFSLFFNTQNRKHVVSKPDHAVFCCHYAPESFYVQCTKLL</sequence>
<keyword evidence="3" id="KW-1185">Reference proteome</keyword>
<dbReference type="Proteomes" id="UP000887574">
    <property type="component" value="Unplaced"/>
</dbReference>
<feature type="compositionally biased region" description="Acidic residues" evidence="1">
    <location>
        <begin position="111"/>
        <end position="132"/>
    </location>
</feature>
<reference evidence="4" key="1">
    <citation type="submission" date="2022-11" db="UniProtKB">
        <authorList>
            <consortium name="WormBaseParasite"/>
        </authorList>
    </citation>
    <scope>IDENTIFICATION</scope>
</reference>
<evidence type="ECO:0000256" key="2">
    <source>
        <dbReference type="SAM" id="SignalP"/>
    </source>
</evidence>
<feature type="region of interest" description="Disordered" evidence="1">
    <location>
        <begin position="96"/>
        <end position="132"/>
    </location>
</feature>
<feature type="signal peptide" evidence="2">
    <location>
        <begin position="1"/>
        <end position="23"/>
    </location>
</feature>
<name>A0A915DN98_9BILA</name>
<accession>A0A915DN98</accession>